<evidence type="ECO:0000259" key="2">
    <source>
        <dbReference type="PROSITE" id="PS50093"/>
    </source>
</evidence>
<dbReference type="RefSeq" id="WP_188224757.1">
    <property type="nucleotide sequence ID" value="NZ_JACVXD010000018.1"/>
</dbReference>
<dbReference type="SUPFAM" id="SSF49299">
    <property type="entry name" value="PKD domain"/>
    <property type="match status" value="1"/>
</dbReference>
<dbReference type="InterPro" id="IPR013783">
    <property type="entry name" value="Ig-like_fold"/>
</dbReference>
<dbReference type="InterPro" id="IPR022409">
    <property type="entry name" value="PKD/Chitinase_dom"/>
</dbReference>
<keyword evidence="1" id="KW-0732">Signal</keyword>
<dbReference type="Pfam" id="PF13360">
    <property type="entry name" value="PQQ_2"/>
    <property type="match status" value="1"/>
</dbReference>
<dbReference type="Gene3D" id="2.130.10.10">
    <property type="entry name" value="YVTN repeat-like/Quinoprotein amine dehydrogenase"/>
    <property type="match status" value="1"/>
</dbReference>
<reference evidence="3 4" key="1">
    <citation type="journal article" date="2018" name="J. Microbiol.">
        <title>Aestuariibaculum marinum sp. nov., a marine bacterium isolated from seawater in South Korea.</title>
        <authorList>
            <person name="Choi J."/>
            <person name="Lee D."/>
            <person name="Jang J.H."/>
            <person name="Cha S."/>
            <person name="Seo T."/>
        </authorList>
    </citation>
    <scope>NUCLEOTIDE SEQUENCE [LARGE SCALE GENOMIC DNA]</scope>
    <source>
        <strain evidence="3 4">IP7</strain>
    </source>
</reference>
<evidence type="ECO:0000313" key="4">
    <source>
        <dbReference type="Proteomes" id="UP000621516"/>
    </source>
</evidence>
<dbReference type="PROSITE" id="PS50093">
    <property type="entry name" value="PKD"/>
    <property type="match status" value="1"/>
</dbReference>
<dbReference type="PROSITE" id="PS51257">
    <property type="entry name" value="PROKAR_LIPOPROTEIN"/>
    <property type="match status" value="1"/>
</dbReference>
<comment type="caution">
    <text evidence="3">The sequence shown here is derived from an EMBL/GenBank/DDBJ whole genome shotgun (WGS) entry which is preliminary data.</text>
</comment>
<dbReference type="InterPro" id="IPR011047">
    <property type="entry name" value="Quinoprotein_ADH-like_sf"/>
</dbReference>
<dbReference type="InterPro" id="IPR035986">
    <property type="entry name" value="PKD_dom_sf"/>
</dbReference>
<dbReference type="InterPro" id="IPR015943">
    <property type="entry name" value="WD40/YVTN_repeat-like_dom_sf"/>
</dbReference>
<dbReference type="AlphaFoldDB" id="A0A8J6Q0M3"/>
<dbReference type="EMBL" id="JACVXD010000018">
    <property type="protein sequence ID" value="MBD0825466.1"/>
    <property type="molecule type" value="Genomic_DNA"/>
</dbReference>
<feature type="domain" description="PKD" evidence="2">
    <location>
        <begin position="35"/>
        <end position="124"/>
    </location>
</feature>
<organism evidence="3 4">
    <name type="scientific">Aestuariibaculum marinum</name>
    <dbReference type="NCBI Taxonomy" id="2683592"/>
    <lineage>
        <taxon>Bacteria</taxon>
        <taxon>Pseudomonadati</taxon>
        <taxon>Bacteroidota</taxon>
        <taxon>Flavobacteriia</taxon>
        <taxon>Flavobacteriales</taxon>
        <taxon>Flavobacteriaceae</taxon>
    </lineage>
</organism>
<dbReference type="SMART" id="SM00564">
    <property type="entry name" value="PQQ"/>
    <property type="match status" value="5"/>
</dbReference>
<dbReference type="Proteomes" id="UP000621516">
    <property type="component" value="Unassembled WGS sequence"/>
</dbReference>
<name>A0A8J6Q0M3_9FLAO</name>
<dbReference type="PANTHER" id="PTHR34512:SF30">
    <property type="entry name" value="OUTER MEMBRANE PROTEIN ASSEMBLY FACTOR BAMB"/>
    <property type="match status" value="1"/>
</dbReference>
<dbReference type="Gene3D" id="2.40.128.630">
    <property type="match status" value="1"/>
</dbReference>
<dbReference type="SUPFAM" id="SSF50998">
    <property type="entry name" value="Quinoprotein alcohol dehydrogenase-like"/>
    <property type="match status" value="1"/>
</dbReference>
<protein>
    <submittedName>
        <fullName evidence="3">PQQ-binding-like beta-propeller repeat protein</fullName>
    </submittedName>
</protein>
<feature type="chain" id="PRO_5035258653" evidence="1">
    <location>
        <begin position="20"/>
        <end position="497"/>
    </location>
</feature>
<accession>A0A8J6Q0M3</accession>
<gene>
    <name evidence="3" type="ORF">ICJ85_15730</name>
</gene>
<dbReference type="Gene3D" id="2.60.40.10">
    <property type="entry name" value="Immunoglobulins"/>
    <property type="match status" value="1"/>
</dbReference>
<dbReference type="InterPro" id="IPR018391">
    <property type="entry name" value="PQQ_b-propeller_rpt"/>
</dbReference>
<proteinExistence type="predicted"/>
<dbReference type="SMART" id="SM00089">
    <property type="entry name" value="PKD"/>
    <property type="match status" value="1"/>
</dbReference>
<keyword evidence="4" id="KW-1185">Reference proteome</keyword>
<feature type="signal peptide" evidence="1">
    <location>
        <begin position="1"/>
        <end position="19"/>
    </location>
</feature>
<dbReference type="InterPro" id="IPR000601">
    <property type="entry name" value="PKD_dom"/>
</dbReference>
<evidence type="ECO:0000256" key="1">
    <source>
        <dbReference type="SAM" id="SignalP"/>
    </source>
</evidence>
<dbReference type="CDD" id="cd00146">
    <property type="entry name" value="PKD"/>
    <property type="match status" value="1"/>
</dbReference>
<dbReference type="Pfam" id="PF18911">
    <property type="entry name" value="PKD_4"/>
    <property type="match status" value="1"/>
</dbReference>
<evidence type="ECO:0000313" key="3">
    <source>
        <dbReference type="EMBL" id="MBD0825466.1"/>
    </source>
</evidence>
<sequence length="497" mass="52307">MKIFKIFLALIVFSGTFLGCSTDDKDAPIVVIATPLVEFSYAPSEVRAGQEVSFNGRFLTGSSVITSWVWNFGDEAQSTVATQNATFTFPAEGVYTVSLTASDKLEASTTVTQEITVLEPVADPFEASVVWSFSTENVVPNYNDGSSSPAIAEDGTIYYLEAYAAAESRMIAVTDNGTTPTKVWEYVPGYNIRNAPAIGPDGHIYIGIWALDAVSKVNAADGTQLWLGTTGTGISNSTAAIDASGNVYIGTRNQGIISFDANGAERWKFQEVTGTGYYGSPVLSVDGATLYAIKTNGLVYAINAADGTSKWTENIAFEDNATGTSLALNSDGTVYYTTDAGVTAITDNGTTGSVKWSTEVAGANNSGIVIGLDGNLYVGGSAGLAAINPETGDVVWHYEATVNESVPAVDSEGNVYVGTSDGKLIVVNALGELLKQLNLTSGEVNSPTIADDGTVYIEGYNGSTITLFKITTNKSEGPADSFWPMKGKNKRNTSFSI</sequence>
<dbReference type="PANTHER" id="PTHR34512">
    <property type="entry name" value="CELL SURFACE PROTEIN"/>
    <property type="match status" value="1"/>
</dbReference>
<dbReference type="InterPro" id="IPR002372">
    <property type="entry name" value="PQQ_rpt_dom"/>
</dbReference>